<keyword evidence="3" id="KW-1185">Reference proteome</keyword>
<feature type="compositionally biased region" description="Low complexity" evidence="1">
    <location>
        <begin position="59"/>
        <end position="73"/>
    </location>
</feature>
<dbReference type="EMBL" id="JAHYCA010000001">
    <property type="protein sequence ID" value="MBW6389720.1"/>
    <property type="molecule type" value="Genomic_DNA"/>
</dbReference>
<accession>A0ABS6ZL38</accession>
<reference evidence="2 3" key="1">
    <citation type="submission" date="2021-07" db="EMBL/GenBank/DDBJ databases">
        <authorList>
            <person name="So Y."/>
        </authorList>
    </citation>
    <scope>NUCLEOTIDE SEQUENCE [LARGE SCALE GENOMIC DNA]</scope>
    <source>
        <strain evidence="2 3">Y3S6</strain>
    </source>
</reference>
<evidence type="ECO:0000313" key="3">
    <source>
        <dbReference type="Proteomes" id="UP000769617"/>
    </source>
</evidence>
<evidence type="ECO:0000256" key="1">
    <source>
        <dbReference type="SAM" id="MobiDB-lite"/>
    </source>
</evidence>
<feature type="region of interest" description="Disordered" evidence="1">
    <location>
        <begin position="40"/>
        <end position="82"/>
    </location>
</feature>
<protein>
    <submittedName>
        <fullName evidence="2">DUF2946 domain-containing protein</fullName>
    </submittedName>
</protein>
<dbReference type="RefSeq" id="WP_219790313.1">
    <property type="nucleotide sequence ID" value="NZ_JAHYCA010000001.1"/>
</dbReference>
<sequence length="149" mass="16165">MHRFATRWHSLTACLGLLALTLALGGPLLSQIQRLMEAAPAESGTSLHGAHAGHHHSHPSTTSGTEHTGTSQHALHAHHEESHGRQVALEACDYCTLFLHMPGLPVGDILALPRVPPSSRSLTATTHRFADEERYRHYEGRAPPLRSCG</sequence>
<proteinExistence type="predicted"/>
<evidence type="ECO:0000313" key="2">
    <source>
        <dbReference type="EMBL" id="MBW6389720.1"/>
    </source>
</evidence>
<name>A0ABS6ZL38_9GAMM</name>
<comment type="caution">
    <text evidence="2">The sequence shown here is derived from an EMBL/GenBank/DDBJ whole genome shotgun (WGS) entry which is preliminary data.</text>
</comment>
<dbReference type="InterPro" id="IPR021333">
    <property type="entry name" value="DUF2946"/>
</dbReference>
<gene>
    <name evidence="2" type="ORF">KPL81_00910</name>
</gene>
<organism evidence="2 3">
    <name type="scientific">Billgrantia antri</name>
    <dbReference type="NCBI Taxonomy" id="2846777"/>
    <lineage>
        <taxon>Bacteria</taxon>
        <taxon>Pseudomonadati</taxon>
        <taxon>Pseudomonadota</taxon>
        <taxon>Gammaproteobacteria</taxon>
        <taxon>Oceanospirillales</taxon>
        <taxon>Halomonadaceae</taxon>
        <taxon>Billgrantia</taxon>
    </lineage>
</organism>
<dbReference type="Pfam" id="PF11162">
    <property type="entry name" value="DUF2946"/>
    <property type="match status" value="1"/>
</dbReference>
<dbReference type="Proteomes" id="UP000769617">
    <property type="component" value="Unassembled WGS sequence"/>
</dbReference>